<dbReference type="EMBL" id="JABFAA010000004">
    <property type="protein sequence ID" value="MBA0680499.1"/>
    <property type="molecule type" value="Genomic_DNA"/>
</dbReference>
<protein>
    <submittedName>
        <fullName evidence="1">Uncharacterized protein</fullName>
    </submittedName>
</protein>
<accession>A0A7J8X129</accession>
<gene>
    <name evidence="1" type="ORF">Goari_012191</name>
</gene>
<dbReference type="Proteomes" id="UP000593577">
    <property type="component" value="Unassembled WGS sequence"/>
</dbReference>
<reference evidence="1 2" key="1">
    <citation type="journal article" date="2019" name="Genome Biol. Evol.">
        <title>Insights into the evolution of the New World diploid cottons (Gossypium, subgenus Houzingenia) based on genome sequencing.</title>
        <authorList>
            <person name="Grover C.E."/>
            <person name="Arick M.A. 2nd"/>
            <person name="Thrash A."/>
            <person name="Conover J.L."/>
            <person name="Sanders W.S."/>
            <person name="Peterson D.G."/>
            <person name="Frelichowski J.E."/>
            <person name="Scheffler J.A."/>
            <person name="Scheffler B.E."/>
            <person name="Wendel J.F."/>
        </authorList>
    </citation>
    <scope>NUCLEOTIDE SEQUENCE [LARGE SCALE GENOMIC DNA]</scope>
    <source>
        <strain evidence="1">185</strain>
        <tissue evidence="1">Leaf</tissue>
    </source>
</reference>
<proteinExistence type="predicted"/>
<evidence type="ECO:0000313" key="2">
    <source>
        <dbReference type="Proteomes" id="UP000593577"/>
    </source>
</evidence>
<keyword evidence="2" id="KW-1185">Reference proteome</keyword>
<comment type="caution">
    <text evidence="1">The sequence shown here is derived from an EMBL/GenBank/DDBJ whole genome shotgun (WGS) entry which is preliminary data.</text>
</comment>
<organism evidence="1 2">
    <name type="scientific">Gossypium aridum</name>
    <name type="common">American cotton</name>
    <name type="synonym">Erioxylum aridum</name>
    <dbReference type="NCBI Taxonomy" id="34290"/>
    <lineage>
        <taxon>Eukaryota</taxon>
        <taxon>Viridiplantae</taxon>
        <taxon>Streptophyta</taxon>
        <taxon>Embryophyta</taxon>
        <taxon>Tracheophyta</taxon>
        <taxon>Spermatophyta</taxon>
        <taxon>Magnoliopsida</taxon>
        <taxon>eudicotyledons</taxon>
        <taxon>Gunneridae</taxon>
        <taxon>Pentapetalae</taxon>
        <taxon>rosids</taxon>
        <taxon>malvids</taxon>
        <taxon>Malvales</taxon>
        <taxon>Malvaceae</taxon>
        <taxon>Malvoideae</taxon>
        <taxon>Gossypium</taxon>
    </lineage>
</organism>
<feature type="non-terminal residue" evidence="1">
    <location>
        <position position="73"/>
    </location>
</feature>
<name>A0A7J8X129_GOSAI</name>
<dbReference type="AlphaFoldDB" id="A0A7J8X129"/>
<sequence>MHSPYAAGPQPNGCLVHCKRITARIGYCPITPIARNRHYAPSAPIRYSAIFSSFLFHFLPSSLSIRFSHVSFQ</sequence>
<evidence type="ECO:0000313" key="1">
    <source>
        <dbReference type="EMBL" id="MBA0680499.1"/>
    </source>
</evidence>